<evidence type="ECO:0000313" key="1">
    <source>
        <dbReference type="EMBL" id="GBL74698.1"/>
    </source>
</evidence>
<dbReference type="EMBL" id="BGPR01000006">
    <property type="protein sequence ID" value="GBL74698.1"/>
    <property type="molecule type" value="Genomic_DNA"/>
</dbReference>
<proteinExistence type="predicted"/>
<name>A0A4Y2A4I1_ARAVE</name>
<evidence type="ECO:0000313" key="2">
    <source>
        <dbReference type="Proteomes" id="UP000499080"/>
    </source>
</evidence>
<gene>
    <name evidence="1" type="ORF">AVEN_243580_1</name>
</gene>
<dbReference type="AlphaFoldDB" id="A0A4Y2A4I1"/>
<protein>
    <submittedName>
        <fullName evidence="1">Uncharacterized protein</fullName>
    </submittedName>
</protein>
<organism evidence="1 2">
    <name type="scientific">Araneus ventricosus</name>
    <name type="common">Orbweaver spider</name>
    <name type="synonym">Epeira ventricosa</name>
    <dbReference type="NCBI Taxonomy" id="182803"/>
    <lineage>
        <taxon>Eukaryota</taxon>
        <taxon>Metazoa</taxon>
        <taxon>Ecdysozoa</taxon>
        <taxon>Arthropoda</taxon>
        <taxon>Chelicerata</taxon>
        <taxon>Arachnida</taxon>
        <taxon>Araneae</taxon>
        <taxon>Araneomorphae</taxon>
        <taxon>Entelegynae</taxon>
        <taxon>Araneoidea</taxon>
        <taxon>Araneidae</taxon>
        <taxon>Araneus</taxon>
    </lineage>
</organism>
<comment type="caution">
    <text evidence="1">The sequence shown here is derived from an EMBL/GenBank/DDBJ whole genome shotgun (WGS) entry which is preliminary data.</text>
</comment>
<sequence length="80" mass="9123">MRPLWPSDKVSVLGLEGSKLKPDSSEDMPCIRGLFWDKPYNFELWSDDEDDTWAEDLSSPISSSSPAVSMLEEKLKHVHE</sequence>
<reference evidence="1 2" key="1">
    <citation type="journal article" date="2019" name="Sci. Rep.">
        <title>Orb-weaving spider Araneus ventricosus genome elucidates the spidroin gene catalogue.</title>
        <authorList>
            <person name="Kono N."/>
            <person name="Nakamura H."/>
            <person name="Ohtoshi R."/>
            <person name="Moran D.A.P."/>
            <person name="Shinohara A."/>
            <person name="Yoshida Y."/>
            <person name="Fujiwara M."/>
            <person name="Mori M."/>
            <person name="Tomita M."/>
            <person name="Arakawa K."/>
        </authorList>
    </citation>
    <scope>NUCLEOTIDE SEQUENCE [LARGE SCALE GENOMIC DNA]</scope>
</reference>
<dbReference type="Proteomes" id="UP000499080">
    <property type="component" value="Unassembled WGS sequence"/>
</dbReference>
<keyword evidence="2" id="KW-1185">Reference proteome</keyword>
<accession>A0A4Y2A4I1</accession>